<feature type="transmembrane region" description="Helical" evidence="1">
    <location>
        <begin position="268"/>
        <end position="285"/>
    </location>
</feature>
<sequence length="636" mass="72768">MESFFIYLAKASGLIALFFLAYYLFIKKETFFTSNRLFLLTGLFTSVLLPFLVYTKIVWIDPLPPINTIIINGPILQSKPVLQEPSFEFNWMYIAIGVYLAGVLFFMIRFLIDLFKVVRLLKGKEVQYENKFFLIDSEAIQSPFSFFRHIVYNSALLQPNELKNIIAHEKVHSRQLHSVDMLLSQLFCSIFWFNPFVWLYKKAISQNLEFIADAEATKEISDVQAYQKTLLKITLQPECLSLTNHFYQSLIKKRIMMLNKQQSKKRNYWKYITIVPVLVAFIYLFQTEVIAQEKAEKAATGKAKNTTKFKIALEVNKDSDEKELNEEKLIFKQEFDADIYFSNIIRNAKGEIIAIKVSVKDKDNQASYPVYEVTKNKNDNSPIHPFTVAIEQEEGTNKNVITFNDPVKRQVLNHKGEEIKVDGSAKKDDSLKENWTVNSFTKNGKESLIIINGVKQNPGSAISIPLQCEVDKVKALNSKEAVEKYGEAAKHGAMEITLKEDKNATPKNYEVRQKMAFNSNQVSPELHVTTEANRKLNTPITERVQQINNSSTRIAIVKNESNDIIKTLQDQGFDFDKAYLSVDSKEVTKKELGTVLGNVMSIKNIELGKAPNEKGVEKYGSKAYYGFLVITTQNKP</sequence>
<dbReference type="PANTHER" id="PTHR34978:SF3">
    <property type="entry name" value="SLR0241 PROTEIN"/>
    <property type="match status" value="1"/>
</dbReference>
<evidence type="ECO:0000313" key="3">
    <source>
        <dbReference type="EMBL" id="RWW98808.1"/>
    </source>
</evidence>
<dbReference type="CDD" id="cd07341">
    <property type="entry name" value="M56_BlaR1_MecR1_like"/>
    <property type="match status" value="1"/>
</dbReference>
<gene>
    <name evidence="3" type="ORF">EPI11_12840</name>
</gene>
<feature type="transmembrane region" description="Helical" evidence="1">
    <location>
        <begin position="91"/>
        <end position="112"/>
    </location>
</feature>
<dbReference type="RefSeq" id="WP_128390384.1">
    <property type="nucleotide sequence ID" value="NZ_SBII01000009.1"/>
</dbReference>
<keyword evidence="4" id="KW-1185">Reference proteome</keyword>
<evidence type="ECO:0000313" key="4">
    <source>
        <dbReference type="Proteomes" id="UP000287527"/>
    </source>
</evidence>
<dbReference type="OrthoDB" id="1522859at2"/>
<proteinExistence type="predicted"/>
<dbReference type="PANTHER" id="PTHR34978">
    <property type="entry name" value="POSSIBLE SENSOR-TRANSDUCER PROTEIN BLAR"/>
    <property type="match status" value="1"/>
</dbReference>
<dbReference type="EMBL" id="SBII01000009">
    <property type="protein sequence ID" value="RWW98808.1"/>
    <property type="molecule type" value="Genomic_DNA"/>
</dbReference>
<dbReference type="Pfam" id="PF05569">
    <property type="entry name" value="Peptidase_M56"/>
    <property type="match status" value="1"/>
</dbReference>
<protein>
    <recommendedName>
        <fullName evidence="2">Peptidase M56 domain-containing protein</fullName>
    </recommendedName>
</protein>
<dbReference type="InterPro" id="IPR052173">
    <property type="entry name" value="Beta-lactam_resp_regulator"/>
</dbReference>
<keyword evidence="1" id="KW-1133">Transmembrane helix</keyword>
<feature type="transmembrane region" description="Helical" evidence="1">
    <location>
        <begin position="37"/>
        <end position="55"/>
    </location>
</feature>
<dbReference type="Proteomes" id="UP000287527">
    <property type="component" value="Unassembled WGS sequence"/>
</dbReference>
<evidence type="ECO:0000259" key="2">
    <source>
        <dbReference type="Pfam" id="PF05569"/>
    </source>
</evidence>
<dbReference type="InterPro" id="IPR008756">
    <property type="entry name" value="Peptidase_M56"/>
</dbReference>
<name>A0A3S3QCB4_9FLAO</name>
<feature type="transmembrane region" description="Helical" evidence="1">
    <location>
        <begin position="6"/>
        <end position="25"/>
    </location>
</feature>
<comment type="caution">
    <text evidence="3">The sequence shown here is derived from an EMBL/GenBank/DDBJ whole genome shotgun (WGS) entry which is preliminary data.</text>
</comment>
<accession>A0A3S3QCB4</accession>
<organism evidence="3 4">
    <name type="scientific">Flavobacterium cerinum</name>
    <dbReference type="NCBI Taxonomy" id="2502784"/>
    <lineage>
        <taxon>Bacteria</taxon>
        <taxon>Pseudomonadati</taxon>
        <taxon>Bacteroidota</taxon>
        <taxon>Flavobacteriia</taxon>
        <taxon>Flavobacteriales</taxon>
        <taxon>Flavobacteriaceae</taxon>
        <taxon>Flavobacterium</taxon>
    </lineage>
</organism>
<feature type="domain" description="Peptidase M56" evidence="2">
    <location>
        <begin position="124"/>
        <end position="258"/>
    </location>
</feature>
<keyword evidence="1" id="KW-0812">Transmembrane</keyword>
<keyword evidence="1" id="KW-0472">Membrane</keyword>
<reference evidence="3 4" key="1">
    <citation type="submission" date="2019-01" db="EMBL/GenBank/DDBJ databases">
        <title>Flavobacterium sp. nov.,isolated from freshwater.</title>
        <authorList>
            <person name="Zhang R."/>
            <person name="Du Z.-J."/>
        </authorList>
    </citation>
    <scope>NUCLEOTIDE SEQUENCE [LARGE SCALE GENOMIC DNA]</scope>
    <source>
        <strain evidence="3 4">1E403</strain>
    </source>
</reference>
<dbReference type="AlphaFoldDB" id="A0A3S3QCB4"/>
<evidence type="ECO:0000256" key="1">
    <source>
        <dbReference type="SAM" id="Phobius"/>
    </source>
</evidence>